<dbReference type="Proteomes" id="UP001371456">
    <property type="component" value="Unassembled WGS sequence"/>
</dbReference>
<accession>A0AAN8TBS4</accession>
<sequence>MIIPQPSCLFITQDFNEEELAALSENHSFLNCFCSCSLKFSILLLPADASSIQMTRSEQKKKRPCLSNTNAEMKFNRRKKYKEMPANKETLLVQRRTRVLESTRCLLQVSAFNNSVKSLSSTSNSPFTSTEG</sequence>
<evidence type="ECO:0000313" key="2">
    <source>
        <dbReference type="Proteomes" id="UP001371456"/>
    </source>
</evidence>
<keyword evidence="2" id="KW-1185">Reference proteome</keyword>
<protein>
    <submittedName>
        <fullName evidence="1">Uncharacterized protein</fullName>
    </submittedName>
</protein>
<dbReference type="EMBL" id="JBANQN010000008">
    <property type="protein sequence ID" value="KAK6782107.1"/>
    <property type="molecule type" value="Genomic_DNA"/>
</dbReference>
<proteinExistence type="predicted"/>
<name>A0AAN8TBS4_SOLBU</name>
<dbReference type="AlphaFoldDB" id="A0AAN8TBS4"/>
<reference evidence="1 2" key="1">
    <citation type="submission" date="2024-02" db="EMBL/GenBank/DDBJ databases">
        <title>de novo genome assembly of Solanum bulbocastanum strain 11H21.</title>
        <authorList>
            <person name="Hosaka A.J."/>
        </authorList>
    </citation>
    <scope>NUCLEOTIDE SEQUENCE [LARGE SCALE GENOMIC DNA]</scope>
    <source>
        <tissue evidence="1">Young leaves</tissue>
    </source>
</reference>
<evidence type="ECO:0000313" key="1">
    <source>
        <dbReference type="EMBL" id="KAK6782107.1"/>
    </source>
</evidence>
<organism evidence="1 2">
    <name type="scientific">Solanum bulbocastanum</name>
    <name type="common">Wild potato</name>
    <dbReference type="NCBI Taxonomy" id="147425"/>
    <lineage>
        <taxon>Eukaryota</taxon>
        <taxon>Viridiplantae</taxon>
        <taxon>Streptophyta</taxon>
        <taxon>Embryophyta</taxon>
        <taxon>Tracheophyta</taxon>
        <taxon>Spermatophyta</taxon>
        <taxon>Magnoliopsida</taxon>
        <taxon>eudicotyledons</taxon>
        <taxon>Gunneridae</taxon>
        <taxon>Pentapetalae</taxon>
        <taxon>asterids</taxon>
        <taxon>lamiids</taxon>
        <taxon>Solanales</taxon>
        <taxon>Solanaceae</taxon>
        <taxon>Solanoideae</taxon>
        <taxon>Solaneae</taxon>
        <taxon>Solanum</taxon>
    </lineage>
</organism>
<comment type="caution">
    <text evidence="1">The sequence shown here is derived from an EMBL/GenBank/DDBJ whole genome shotgun (WGS) entry which is preliminary data.</text>
</comment>
<gene>
    <name evidence="1" type="ORF">RDI58_019903</name>
</gene>